<dbReference type="CDD" id="cd01895">
    <property type="entry name" value="EngA2"/>
    <property type="match status" value="1"/>
</dbReference>
<keyword evidence="5" id="KW-0342">GTP-binding</keyword>
<dbReference type="CDD" id="cd01894">
    <property type="entry name" value="EngA1"/>
    <property type="match status" value="1"/>
</dbReference>
<dbReference type="AlphaFoldDB" id="A0A1N6LXH2"/>
<dbReference type="VEuPathDB" id="PiroplasmaDB:BmR1_04g05742"/>
<evidence type="ECO:0000259" key="6">
    <source>
        <dbReference type="Pfam" id="PF01926"/>
    </source>
</evidence>
<keyword evidence="5" id="KW-0547">Nucleotide-binding</keyword>
<protein>
    <recommendedName>
        <fullName evidence="2 5">GTPase Der</fullName>
    </recommendedName>
</protein>
<comment type="similarity">
    <text evidence="1 5">Belongs to the TRAFAC class TrmE-Era-EngA-EngB-Septin-like GTPase superfamily. EngA (Der) GTPase family.</text>
</comment>
<proteinExistence type="inferred from homology"/>
<dbReference type="Pfam" id="PF01926">
    <property type="entry name" value="MMR_HSR1"/>
    <property type="match status" value="2"/>
</dbReference>
<dbReference type="NCBIfam" id="TIGR00231">
    <property type="entry name" value="small_GTP"/>
    <property type="match status" value="2"/>
</dbReference>
<evidence type="ECO:0000256" key="5">
    <source>
        <dbReference type="RuleBase" id="RU004481"/>
    </source>
</evidence>
<organism evidence="7 8">
    <name type="scientific">Babesia microti (strain RI)</name>
    <dbReference type="NCBI Taxonomy" id="1133968"/>
    <lineage>
        <taxon>Eukaryota</taxon>
        <taxon>Sar</taxon>
        <taxon>Alveolata</taxon>
        <taxon>Apicomplexa</taxon>
        <taxon>Aconoidasida</taxon>
        <taxon>Piroplasmida</taxon>
        <taxon>Babesiidae</taxon>
        <taxon>Babesia</taxon>
    </lineage>
</organism>
<dbReference type="InterPro" id="IPR027417">
    <property type="entry name" value="P-loop_NTPase"/>
</dbReference>
<dbReference type="RefSeq" id="XP_021337666.1">
    <property type="nucleotide sequence ID" value="XM_021482428.1"/>
</dbReference>
<dbReference type="GO" id="GO:0005525">
    <property type="term" value="F:GTP binding"/>
    <property type="evidence" value="ECO:0007669"/>
    <property type="project" value="UniProtKB-KW"/>
</dbReference>
<keyword evidence="4 5" id="KW-0677">Repeat</keyword>
<feature type="domain" description="G" evidence="6">
    <location>
        <begin position="69"/>
        <end position="192"/>
    </location>
</feature>
<dbReference type="EMBL" id="LN871599">
    <property type="protein sequence ID" value="SIO73580.1"/>
    <property type="molecule type" value="Genomic_DNA"/>
</dbReference>
<keyword evidence="8" id="KW-1185">Reference proteome</keyword>
<dbReference type="GeneID" id="24425794"/>
<evidence type="ECO:0000256" key="1">
    <source>
        <dbReference type="ARBA" id="ARBA00008279"/>
    </source>
</evidence>
<evidence type="ECO:0000256" key="4">
    <source>
        <dbReference type="ARBA" id="ARBA00022737"/>
    </source>
</evidence>
<evidence type="ECO:0000256" key="3">
    <source>
        <dbReference type="ARBA" id="ARBA00022517"/>
    </source>
</evidence>
<dbReference type="Gene3D" id="3.40.50.300">
    <property type="entry name" value="P-loop containing nucleotide triphosphate hydrolases"/>
    <property type="match status" value="2"/>
</dbReference>
<dbReference type="PIRSF" id="PIRSF006485">
    <property type="entry name" value="GTP-binding_EngA"/>
    <property type="match status" value="1"/>
</dbReference>
<reference evidence="7 8" key="3">
    <citation type="journal article" date="2016" name="Sci. Rep.">
        <title>Genome-wide diversity and gene expression profiling of Babesia microti isolates identify polymorphic genes that mediate host-pathogen interactions.</title>
        <authorList>
            <person name="Silva J.C."/>
            <person name="Cornillot E."/>
            <person name="McCracken C."/>
            <person name="Usmani-Brown S."/>
            <person name="Dwivedi A."/>
            <person name="Ifeonu O.O."/>
            <person name="Crabtree J."/>
            <person name="Gotia H.T."/>
            <person name="Virji A.Z."/>
            <person name="Reynes C."/>
            <person name="Colinge J."/>
            <person name="Kumar V."/>
            <person name="Lawres L."/>
            <person name="Pazzi J.E."/>
            <person name="Pablo J.V."/>
            <person name="Hung C."/>
            <person name="Brancato J."/>
            <person name="Kumari P."/>
            <person name="Orvis J."/>
            <person name="Tretina K."/>
            <person name="Chibucos M."/>
            <person name="Ott S."/>
            <person name="Sadzewicz L."/>
            <person name="Sengamalay N."/>
            <person name="Shetty A.C."/>
            <person name="Su Q."/>
            <person name="Tallon L."/>
            <person name="Fraser C.M."/>
            <person name="Frutos R."/>
            <person name="Molina D.M."/>
            <person name="Krause P.J."/>
            <person name="Ben Mamoun C."/>
        </authorList>
    </citation>
    <scope>NUCLEOTIDE SEQUENCE [LARGE SCALE GENOMIC DNA]</scope>
    <source>
        <strain evidence="7 8">RI</strain>
    </source>
</reference>
<reference evidence="7 8" key="2">
    <citation type="journal article" date="2013" name="PLoS ONE">
        <title>Whole genome mapping and re-organization of the nuclear and mitochondrial genomes of Babesia microti isolates.</title>
        <authorList>
            <person name="Cornillot E."/>
            <person name="Dassouli A."/>
            <person name="Garg A."/>
            <person name="Pachikara N."/>
            <person name="Randazzo S."/>
            <person name="Depoix D."/>
            <person name="Carcy B."/>
            <person name="Delbecq S."/>
            <person name="Frutos R."/>
            <person name="Silva J.C."/>
            <person name="Sutton R."/>
            <person name="Krause P.J."/>
            <person name="Mamoun C.B."/>
        </authorList>
    </citation>
    <scope>NUCLEOTIDE SEQUENCE [LARGE SCALE GENOMIC DNA]</scope>
    <source>
        <strain evidence="7 8">RI</strain>
    </source>
</reference>
<dbReference type="PRINTS" id="PR00326">
    <property type="entry name" value="GTP1OBG"/>
</dbReference>
<dbReference type="InterPro" id="IPR016484">
    <property type="entry name" value="GTPase_Der"/>
</dbReference>
<dbReference type="PANTHER" id="PTHR43834">
    <property type="entry name" value="GTPASE DER"/>
    <property type="match status" value="1"/>
</dbReference>
<accession>A0A1N6LXH2</accession>
<dbReference type="KEGG" id="bmic:BmR1_04g05742"/>
<dbReference type="InterPro" id="IPR005225">
    <property type="entry name" value="Small_GTP-bd"/>
</dbReference>
<evidence type="ECO:0000256" key="2">
    <source>
        <dbReference type="ARBA" id="ARBA00020953"/>
    </source>
</evidence>
<feature type="domain" description="G" evidence="6">
    <location>
        <begin position="250"/>
        <end position="366"/>
    </location>
</feature>
<dbReference type="GO" id="GO:0042254">
    <property type="term" value="P:ribosome biogenesis"/>
    <property type="evidence" value="ECO:0007669"/>
    <property type="project" value="UniProtKB-KW"/>
</dbReference>
<dbReference type="SUPFAM" id="SSF52540">
    <property type="entry name" value="P-loop containing nucleoside triphosphate hydrolases"/>
    <property type="match status" value="2"/>
</dbReference>
<sequence>MRIDLYICIIIVWIDQHGLDMIVIISLVVLVISKVYPFNIIRKCVSRHDLCPKAYFFSNVPIHQNNCLVTLIGSTNVGKSSIFNRMTRMFQMGSLVSEVPNTTRDPNVGVVEINGKVFRLIDTPGICDDDITDKIIKVQVEKMLYKALEESTMSILVVDGQIGMTNLDKRIADMIRNHCKYRSLNCIIAVNKCESHQMGLAAAQQFWNLGLGEPIPCSALHGSGVAEVLEKCLEYMPNLNSTIETTKHTTVALIGRPNTGKSSIANKMLNKDRFIVSPIAGTTVDSIDSFVTKDNKTYRIIDTCGVTQNVNTEQLKLKTERSLLTIRQADVCILVIDSTFGISKNELDLAKAIKEESKPAIIVCNKWDLIDKNDGTVYNKALNYVKDTLNDICYANVLFTSANTGQRINQLFDLIDQSVEQYNKEYPQKSLNEILQDALFIRPPNFVKGKRFNIYYAAQVLNG</sequence>
<dbReference type="PANTHER" id="PTHR43834:SF2">
    <property type="entry name" value="GTPASE DER"/>
    <property type="match status" value="1"/>
</dbReference>
<evidence type="ECO:0000313" key="7">
    <source>
        <dbReference type="EMBL" id="SIO73580.1"/>
    </source>
</evidence>
<evidence type="ECO:0000313" key="8">
    <source>
        <dbReference type="Proteomes" id="UP000002899"/>
    </source>
</evidence>
<keyword evidence="3" id="KW-0690">Ribosome biogenesis</keyword>
<dbReference type="OrthoDB" id="8954335at2759"/>
<gene>
    <name evidence="7" type="ORF">BmR1_04g05742</name>
</gene>
<name>A0A1N6LXH2_BABMR</name>
<dbReference type="NCBIfam" id="TIGR03594">
    <property type="entry name" value="GTPase_EngA"/>
    <property type="match status" value="1"/>
</dbReference>
<comment type="function">
    <text evidence="5">GTPase that plays an essential role in the late steps of ribosome biogenesis.</text>
</comment>
<dbReference type="InterPro" id="IPR006073">
    <property type="entry name" value="GTP-bd"/>
</dbReference>
<reference evidence="7 8" key="1">
    <citation type="journal article" date="2012" name="Nucleic Acids Res.">
        <title>Sequencing of the smallest Apicomplexan genome from the human pathogen Babesia microti.</title>
        <authorList>
            <person name="Cornillot E."/>
            <person name="Hadj-Kaddour K."/>
            <person name="Dassouli A."/>
            <person name="Noel B."/>
            <person name="Ranwez V."/>
            <person name="Vacherie B."/>
            <person name="Augagneur Y."/>
            <person name="Bres V."/>
            <person name="Duclos A."/>
            <person name="Randazzo S."/>
            <person name="Carcy B."/>
            <person name="Debierre-Grockiego F."/>
            <person name="Delbecq S."/>
            <person name="Moubri-Menage K."/>
            <person name="Shams-Eldin H."/>
            <person name="Usmani-Brown S."/>
            <person name="Bringaud F."/>
            <person name="Wincker P."/>
            <person name="Vivares C.P."/>
            <person name="Schwarz R.T."/>
            <person name="Schetters T.P."/>
            <person name="Krause P.J."/>
            <person name="Gorenflot A."/>
            <person name="Berry V."/>
            <person name="Barbe V."/>
            <person name="Ben Mamoun C."/>
        </authorList>
    </citation>
    <scope>NUCLEOTIDE SEQUENCE [LARGE SCALE GENOMIC DNA]</scope>
    <source>
        <strain evidence="7 8">RI</strain>
    </source>
</reference>
<dbReference type="Proteomes" id="UP000002899">
    <property type="component" value="Chromosome IV"/>
</dbReference>